<keyword evidence="2" id="KW-1133">Transmembrane helix</keyword>
<dbReference type="InterPro" id="IPR052336">
    <property type="entry name" value="MlaD_Phospholipid_Transporter"/>
</dbReference>
<gene>
    <name evidence="4" type="ORF">GYA93_02920</name>
</gene>
<reference evidence="4 5" key="1">
    <citation type="submission" date="2020-01" db="EMBL/GenBank/DDBJ databases">
        <title>Investigation of new actinobacteria for the biodesulphurisation of diesel fuel.</title>
        <authorList>
            <person name="Athi Narayanan S.M."/>
        </authorList>
    </citation>
    <scope>NUCLEOTIDE SEQUENCE [LARGE SCALE GENOMIC DNA]</scope>
    <source>
        <strain evidence="4 5">213E</strain>
    </source>
</reference>
<dbReference type="InterPro" id="IPR003399">
    <property type="entry name" value="Mce/MlaD"/>
</dbReference>
<feature type="region of interest" description="Disordered" evidence="1">
    <location>
        <begin position="355"/>
        <end position="381"/>
    </location>
</feature>
<proteinExistence type="predicted"/>
<dbReference type="EMBL" id="JAADZU010000006">
    <property type="protein sequence ID" value="NDK88539.1"/>
    <property type="molecule type" value="Genomic_DNA"/>
</dbReference>
<organism evidence="4 5">
    <name type="scientific">Gordonia desulfuricans</name>
    <dbReference type="NCBI Taxonomy" id="89051"/>
    <lineage>
        <taxon>Bacteria</taxon>
        <taxon>Bacillati</taxon>
        <taxon>Actinomycetota</taxon>
        <taxon>Actinomycetes</taxon>
        <taxon>Mycobacteriales</taxon>
        <taxon>Gordoniaceae</taxon>
        <taxon>Gordonia</taxon>
    </lineage>
</organism>
<feature type="transmembrane region" description="Helical" evidence="2">
    <location>
        <begin position="20"/>
        <end position="39"/>
    </location>
</feature>
<evidence type="ECO:0000256" key="1">
    <source>
        <dbReference type="SAM" id="MobiDB-lite"/>
    </source>
</evidence>
<keyword evidence="2" id="KW-0472">Membrane</keyword>
<dbReference type="PANTHER" id="PTHR33371:SF16">
    <property type="entry name" value="MCE-FAMILY PROTEIN MCE3F"/>
    <property type="match status" value="1"/>
</dbReference>
<dbReference type="PANTHER" id="PTHR33371">
    <property type="entry name" value="INTERMEMBRANE PHOSPHOLIPID TRANSPORT SYSTEM BINDING PROTEIN MLAD-RELATED"/>
    <property type="match status" value="1"/>
</dbReference>
<dbReference type="GO" id="GO:0005576">
    <property type="term" value="C:extracellular region"/>
    <property type="evidence" value="ECO:0007669"/>
    <property type="project" value="TreeGrafter"/>
</dbReference>
<dbReference type="Proteomes" id="UP000466307">
    <property type="component" value="Unassembled WGS sequence"/>
</dbReference>
<dbReference type="RefSeq" id="WP_059035849.1">
    <property type="nucleotide sequence ID" value="NZ_JAADZU010000006.1"/>
</dbReference>
<protein>
    <submittedName>
        <fullName evidence="4">MCE family protein</fullName>
    </submittedName>
</protein>
<dbReference type="Pfam" id="PF02470">
    <property type="entry name" value="MlaD"/>
    <property type="match status" value="1"/>
</dbReference>
<evidence type="ECO:0000259" key="3">
    <source>
        <dbReference type="Pfam" id="PF02470"/>
    </source>
</evidence>
<dbReference type="AlphaFoldDB" id="A0A7K3LJU7"/>
<evidence type="ECO:0000313" key="5">
    <source>
        <dbReference type="Proteomes" id="UP000466307"/>
    </source>
</evidence>
<comment type="caution">
    <text evidence="4">The sequence shown here is derived from an EMBL/GenBank/DDBJ whole genome shotgun (WGS) entry which is preliminary data.</text>
</comment>
<name>A0A7K3LJU7_9ACTN</name>
<keyword evidence="5" id="KW-1185">Reference proteome</keyword>
<evidence type="ECO:0000256" key="2">
    <source>
        <dbReference type="SAM" id="Phobius"/>
    </source>
</evidence>
<accession>A0A7K3LJU7</accession>
<sequence length="418" mass="44341">MARTATGKKRFTLPTGSVQFAIFLLIAAIVIPYGINFVAGPEGFGSKITLHARMDDAFGLSSGTGVTLRGVDIGTVSDVTLAADGRGAEIELVVRGDTRIPHDAYMQVSMATMAGIQSVDIVPANDDAPYLTDGDSIAAPADRQPMQMDKIIVQAAKIVGSIGPGNIATVGNELYKAFGDDQESLSTLISNGLALSDLVSRNAPILQGLMGDWLDVLGAMSDNTVSFEKGMRSVATFTDQLDANQPVFVYLLDRSPRALDHAQQVFDKYRGTFGGVLANLVAVEPVISDRSASLATGLQTIPQGLKDLRSIVKNGRADFALIGTQGPVCMFYDEPRRAIGDLTPSDPNLTRYCPPGNGYGQRGAVNAPRPDDLGTQNWTSPGGVSGPPAVTDPLLIPNGAELLEWWRELLERAQSHGN</sequence>
<feature type="domain" description="Mce/MlaD" evidence="3">
    <location>
        <begin position="47"/>
        <end position="123"/>
    </location>
</feature>
<evidence type="ECO:0000313" key="4">
    <source>
        <dbReference type="EMBL" id="NDK88539.1"/>
    </source>
</evidence>
<keyword evidence="2" id="KW-0812">Transmembrane</keyword>